<evidence type="ECO:0000259" key="2">
    <source>
        <dbReference type="Pfam" id="PF04690"/>
    </source>
</evidence>
<sequence length="118" mass="13636">MWKREEIQRLKATNPDISHREAFSAAAKNALFVWAFRSSVFGKCRRKAGKQMNLRRRLLRFHPPALRNAPKSSVWSSHLPPPFRTLRFHPPDRSATAETNEALVSSQTHMHNTKMSSE</sequence>
<evidence type="ECO:0000313" key="4">
    <source>
        <dbReference type="Proteomes" id="UP001412067"/>
    </source>
</evidence>
<proteinExistence type="predicted"/>
<organism evidence="3 4">
    <name type="scientific">Platanthera guangdongensis</name>
    <dbReference type="NCBI Taxonomy" id="2320717"/>
    <lineage>
        <taxon>Eukaryota</taxon>
        <taxon>Viridiplantae</taxon>
        <taxon>Streptophyta</taxon>
        <taxon>Embryophyta</taxon>
        <taxon>Tracheophyta</taxon>
        <taxon>Spermatophyta</taxon>
        <taxon>Magnoliopsida</taxon>
        <taxon>Liliopsida</taxon>
        <taxon>Asparagales</taxon>
        <taxon>Orchidaceae</taxon>
        <taxon>Orchidoideae</taxon>
        <taxon>Orchideae</taxon>
        <taxon>Orchidinae</taxon>
        <taxon>Platanthera</taxon>
    </lineage>
</organism>
<feature type="compositionally biased region" description="Polar residues" evidence="1">
    <location>
        <begin position="96"/>
        <end position="118"/>
    </location>
</feature>
<dbReference type="InterPro" id="IPR056775">
    <property type="entry name" value="YABBY_C"/>
</dbReference>
<name>A0ABR2N2I0_9ASPA</name>
<dbReference type="EMBL" id="JBBWWR010000003">
    <property type="protein sequence ID" value="KAK8969368.1"/>
    <property type="molecule type" value="Genomic_DNA"/>
</dbReference>
<dbReference type="PANTHER" id="PTHR31675">
    <property type="entry name" value="PROTEIN YABBY 6-RELATED"/>
    <property type="match status" value="1"/>
</dbReference>
<protein>
    <submittedName>
        <fullName evidence="3">Axial regulator YABBY 1</fullName>
    </submittedName>
</protein>
<keyword evidence="4" id="KW-1185">Reference proteome</keyword>
<dbReference type="PANTHER" id="PTHR31675:SF30">
    <property type="entry name" value="AXIAL REGULATOR YABBY 2-RELATED"/>
    <property type="match status" value="1"/>
</dbReference>
<comment type="caution">
    <text evidence="3">The sequence shown here is derived from an EMBL/GenBank/DDBJ whole genome shotgun (WGS) entry which is preliminary data.</text>
</comment>
<evidence type="ECO:0000256" key="1">
    <source>
        <dbReference type="SAM" id="MobiDB-lite"/>
    </source>
</evidence>
<accession>A0ABR2N2I0</accession>
<feature type="region of interest" description="Disordered" evidence="1">
    <location>
        <begin position="90"/>
        <end position="118"/>
    </location>
</feature>
<reference evidence="3 4" key="1">
    <citation type="journal article" date="2022" name="Nat. Plants">
        <title>Genomes of leafy and leafless Platanthera orchids illuminate the evolution of mycoheterotrophy.</title>
        <authorList>
            <person name="Li M.H."/>
            <person name="Liu K.W."/>
            <person name="Li Z."/>
            <person name="Lu H.C."/>
            <person name="Ye Q.L."/>
            <person name="Zhang D."/>
            <person name="Wang J.Y."/>
            <person name="Li Y.F."/>
            <person name="Zhong Z.M."/>
            <person name="Liu X."/>
            <person name="Yu X."/>
            <person name="Liu D.K."/>
            <person name="Tu X.D."/>
            <person name="Liu B."/>
            <person name="Hao Y."/>
            <person name="Liao X.Y."/>
            <person name="Jiang Y.T."/>
            <person name="Sun W.H."/>
            <person name="Chen J."/>
            <person name="Chen Y.Q."/>
            <person name="Ai Y."/>
            <person name="Zhai J.W."/>
            <person name="Wu S.S."/>
            <person name="Zhou Z."/>
            <person name="Hsiao Y.Y."/>
            <person name="Wu W.L."/>
            <person name="Chen Y.Y."/>
            <person name="Lin Y.F."/>
            <person name="Hsu J.L."/>
            <person name="Li C.Y."/>
            <person name="Wang Z.W."/>
            <person name="Zhao X."/>
            <person name="Zhong W.Y."/>
            <person name="Ma X.K."/>
            <person name="Ma L."/>
            <person name="Huang J."/>
            <person name="Chen G.Z."/>
            <person name="Huang M.Z."/>
            <person name="Huang L."/>
            <person name="Peng D.H."/>
            <person name="Luo Y.B."/>
            <person name="Zou S.Q."/>
            <person name="Chen S.P."/>
            <person name="Lan S."/>
            <person name="Tsai W.C."/>
            <person name="Van de Peer Y."/>
            <person name="Liu Z.J."/>
        </authorList>
    </citation>
    <scope>NUCLEOTIDE SEQUENCE [LARGE SCALE GENOMIC DNA]</scope>
    <source>
        <strain evidence="3">Lor288</strain>
    </source>
</reference>
<gene>
    <name evidence="3" type="primary">YAB1</name>
    <name evidence="3" type="ORF">KSP40_PGU018218</name>
</gene>
<dbReference type="Pfam" id="PF04690">
    <property type="entry name" value="YABBY"/>
    <property type="match status" value="1"/>
</dbReference>
<dbReference type="Proteomes" id="UP001412067">
    <property type="component" value="Unassembled WGS sequence"/>
</dbReference>
<dbReference type="InterPro" id="IPR006780">
    <property type="entry name" value="YABBY"/>
</dbReference>
<evidence type="ECO:0000313" key="3">
    <source>
        <dbReference type="EMBL" id="KAK8969368.1"/>
    </source>
</evidence>
<feature type="domain" description="YABBY protein C-terminal" evidence="2">
    <location>
        <begin position="4"/>
        <end position="29"/>
    </location>
</feature>